<dbReference type="EMBL" id="WJIE01000003">
    <property type="protein sequence ID" value="MRG92877.1"/>
    <property type="molecule type" value="Genomic_DNA"/>
</dbReference>
<dbReference type="RefSeq" id="WP_153819693.1">
    <property type="nucleotide sequence ID" value="NZ_WJIE01000003.1"/>
</dbReference>
<evidence type="ECO:0000313" key="5">
    <source>
        <dbReference type="EMBL" id="MRG92877.1"/>
    </source>
</evidence>
<keyword evidence="2" id="KW-0694">RNA-binding</keyword>
<evidence type="ECO:0000313" key="6">
    <source>
        <dbReference type="Proteomes" id="UP000440224"/>
    </source>
</evidence>
<dbReference type="Proteomes" id="UP000440224">
    <property type="component" value="Unassembled WGS sequence"/>
</dbReference>
<feature type="region of interest" description="Disordered" evidence="3">
    <location>
        <begin position="1"/>
        <end position="45"/>
    </location>
</feature>
<feature type="domain" description="Pseudouridine synthase RsuA/RluA-like" evidence="4">
    <location>
        <begin position="123"/>
        <end position="282"/>
    </location>
</feature>
<dbReference type="Pfam" id="PF00849">
    <property type="entry name" value="PseudoU_synth_2"/>
    <property type="match status" value="1"/>
</dbReference>
<organism evidence="5 6">
    <name type="scientific">Polyangium spumosum</name>
    <dbReference type="NCBI Taxonomy" id="889282"/>
    <lineage>
        <taxon>Bacteria</taxon>
        <taxon>Pseudomonadati</taxon>
        <taxon>Myxococcota</taxon>
        <taxon>Polyangia</taxon>
        <taxon>Polyangiales</taxon>
        <taxon>Polyangiaceae</taxon>
        <taxon>Polyangium</taxon>
    </lineage>
</organism>
<evidence type="ECO:0000256" key="2">
    <source>
        <dbReference type="PROSITE-ProRule" id="PRU00182"/>
    </source>
</evidence>
<evidence type="ECO:0000256" key="1">
    <source>
        <dbReference type="ARBA" id="ARBA00010876"/>
    </source>
</evidence>
<dbReference type="PROSITE" id="PS50889">
    <property type="entry name" value="S4"/>
    <property type="match status" value="1"/>
</dbReference>
<dbReference type="InterPro" id="IPR006145">
    <property type="entry name" value="PsdUridine_synth_RsuA/RluA"/>
</dbReference>
<evidence type="ECO:0000259" key="4">
    <source>
        <dbReference type="Pfam" id="PF00849"/>
    </source>
</evidence>
<dbReference type="PROSITE" id="PS01129">
    <property type="entry name" value="PSI_RLU"/>
    <property type="match status" value="1"/>
</dbReference>
<dbReference type="InterPro" id="IPR050188">
    <property type="entry name" value="RluA_PseudoU_synthase"/>
</dbReference>
<comment type="similarity">
    <text evidence="1">Belongs to the pseudouridine synthase RluA family.</text>
</comment>
<dbReference type="GO" id="GO:0009982">
    <property type="term" value="F:pseudouridine synthase activity"/>
    <property type="evidence" value="ECO:0007669"/>
    <property type="project" value="InterPro"/>
</dbReference>
<dbReference type="GO" id="GO:0003723">
    <property type="term" value="F:RNA binding"/>
    <property type="evidence" value="ECO:0007669"/>
    <property type="project" value="UniProtKB-KW"/>
</dbReference>
<keyword evidence="6" id="KW-1185">Reference proteome</keyword>
<dbReference type="SUPFAM" id="SSF55174">
    <property type="entry name" value="Alpha-L RNA-binding motif"/>
    <property type="match status" value="1"/>
</dbReference>
<dbReference type="InterPro" id="IPR020103">
    <property type="entry name" value="PsdUridine_synth_cat_dom_sf"/>
</dbReference>
<dbReference type="InterPro" id="IPR006224">
    <property type="entry name" value="PsdUridine_synth_RluA-like_CS"/>
</dbReference>
<accession>A0A6N7PM77</accession>
<gene>
    <name evidence="5" type="ORF">GF068_13185</name>
</gene>
<evidence type="ECO:0000256" key="3">
    <source>
        <dbReference type="SAM" id="MobiDB-lite"/>
    </source>
</evidence>
<protein>
    <submittedName>
        <fullName evidence="5">RluA family pseudouridine synthase</fullName>
    </submittedName>
</protein>
<comment type="caution">
    <text evidence="5">The sequence shown here is derived from an EMBL/GenBank/DDBJ whole genome shotgun (WGS) entry which is preliminary data.</text>
</comment>
<dbReference type="AlphaFoldDB" id="A0A6N7PM77"/>
<dbReference type="PANTHER" id="PTHR21600:SF87">
    <property type="entry name" value="RNA PSEUDOURIDYLATE SYNTHASE DOMAIN-CONTAINING PROTEIN 1"/>
    <property type="match status" value="1"/>
</dbReference>
<reference evidence="5 6" key="1">
    <citation type="submission" date="2019-10" db="EMBL/GenBank/DDBJ databases">
        <title>A soil myxobacterium in the family Polyangiaceae.</title>
        <authorList>
            <person name="Li Y."/>
            <person name="Wang J."/>
        </authorList>
    </citation>
    <scope>NUCLEOTIDE SEQUENCE [LARGE SCALE GENOMIC DNA]</scope>
    <source>
        <strain evidence="5 6">DSM 14734</strain>
    </source>
</reference>
<dbReference type="PANTHER" id="PTHR21600">
    <property type="entry name" value="MITOCHONDRIAL RNA PSEUDOURIDINE SYNTHASE"/>
    <property type="match status" value="1"/>
</dbReference>
<dbReference type="CDD" id="cd02869">
    <property type="entry name" value="PseudoU_synth_RluA_like"/>
    <property type="match status" value="1"/>
</dbReference>
<dbReference type="SUPFAM" id="SSF55120">
    <property type="entry name" value="Pseudouridine synthase"/>
    <property type="match status" value="1"/>
</dbReference>
<dbReference type="Gene3D" id="3.30.2350.10">
    <property type="entry name" value="Pseudouridine synthase"/>
    <property type="match status" value="1"/>
</dbReference>
<name>A0A6N7PM77_9BACT</name>
<sequence length="347" mass="37950">MSSRNPTRSRSRAASRGAPRTPPPAGQPASSLGSPDATWIVPPELGGRPLDGVVRTLGALSWSDARRLIETGKIAVDGTQMLDSTRKTRAGAEITRHPRAPSRKAARLAELGEELVVHVDPALVVVRKPAGISTIPFGDESPEEREKTLDALVRDLLARRDKIRGRAPLGVVHRLDKATSGLLVFTRTLAAKKSLSQQFRVHSVRRVYLAIVHGDLGKRTFRSRLIADRGDGLRGSLDEGQRRGEGQLAVTHVEPLERLRGATLVACRLETGRTHQIRIHLSEAGHPIVGENVYVRDYAGPRIDAPRLMLHATELGFEHPQTGEEVLFEEPPPKDFEGVLERLRASG</sequence>
<dbReference type="GO" id="GO:0000455">
    <property type="term" value="P:enzyme-directed rRNA pseudouridine synthesis"/>
    <property type="evidence" value="ECO:0007669"/>
    <property type="project" value="TreeGrafter"/>
</dbReference>
<proteinExistence type="inferred from homology"/>
<dbReference type="OrthoDB" id="128480at2"/>
<dbReference type="GO" id="GO:0140098">
    <property type="term" value="F:catalytic activity, acting on RNA"/>
    <property type="evidence" value="ECO:0007669"/>
    <property type="project" value="UniProtKB-ARBA"/>
</dbReference>